<dbReference type="AlphaFoldDB" id="A0A7M1S3V3"/>
<protein>
    <submittedName>
        <fullName evidence="1">Uncharacterized protein</fullName>
    </submittedName>
</protein>
<dbReference type="Proteomes" id="UP000595074">
    <property type="component" value="Chromosome"/>
</dbReference>
<organism evidence="1 2">
    <name type="scientific">Sulfurovum indicum</name>
    <dbReference type="NCBI Taxonomy" id="2779528"/>
    <lineage>
        <taxon>Bacteria</taxon>
        <taxon>Pseudomonadati</taxon>
        <taxon>Campylobacterota</taxon>
        <taxon>Epsilonproteobacteria</taxon>
        <taxon>Campylobacterales</taxon>
        <taxon>Sulfurovaceae</taxon>
        <taxon>Sulfurovum</taxon>
    </lineage>
</organism>
<evidence type="ECO:0000313" key="2">
    <source>
        <dbReference type="Proteomes" id="UP000595074"/>
    </source>
</evidence>
<accession>A0A7M1S3V3</accession>
<keyword evidence="2" id="KW-1185">Reference proteome</keyword>
<sequence>MVKKLLLGFLIVWTALFVFMPKEELYFSLERVLAKQGVEINEAAIEENLFGLTLKDAVVYVKGIRIATVQEISFSTLLFYTKVEATGLAVDEGLKTMMPERAESIIVTHSILHPMRLSISAEGSFGKAEGTLSVTQRTLHVDFTETKDIEAILPQLKQGEKGWYYETAF</sequence>
<dbReference type="EMBL" id="CP063164">
    <property type="protein sequence ID" value="QOR61864.1"/>
    <property type="molecule type" value="Genomic_DNA"/>
</dbReference>
<proteinExistence type="predicted"/>
<gene>
    <name evidence="1" type="ORF">IMZ28_10680</name>
</gene>
<reference evidence="1 2" key="1">
    <citation type="submission" date="2020-10" db="EMBL/GenBank/DDBJ databases">
        <title>The genome of sulfurovum sp.</title>
        <authorList>
            <person name="Xie S."/>
            <person name="Shao Z."/>
            <person name="Jiang L."/>
        </authorList>
    </citation>
    <scope>NUCLEOTIDE SEQUENCE [LARGE SCALE GENOMIC DNA]</scope>
    <source>
        <strain evidence="1 2">ST-419</strain>
    </source>
</reference>
<name>A0A7M1S3V3_9BACT</name>
<dbReference type="RefSeq" id="WP_197548573.1">
    <property type="nucleotide sequence ID" value="NZ_CP063164.1"/>
</dbReference>
<dbReference type="KEGG" id="sinu:IMZ28_10680"/>
<evidence type="ECO:0000313" key="1">
    <source>
        <dbReference type="EMBL" id="QOR61864.1"/>
    </source>
</evidence>